<gene>
    <name evidence="3" type="ORF">DS421_19g641920</name>
</gene>
<sequence length="165" mass="19084">MALSHAAASSSSSPLTTRYDVFISFRGEDTRNGFTSHLHSALLRNQIETFIDYRIPKGGVVWNELVEAIRDSKLFVVIFSENYASSSWCLRELVEIMECKKKNEQVIVIPVFYKIEPTHIRKQSGSYRRAFDEHERSSNRKHVHQWRTALTQASNLSGFPCDHHR</sequence>
<protein>
    <submittedName>
        <fullName evidence="3">TMV resistance protein N</fullName>
    </submittedName>
</protein>
<dbReference type="InterPro" id="IPR000157">
    <property type="entry name" value="TIR_dom"/>
</dbReference>
<dbReference type="InterPro" id="IPR035897">
    <property type="entry name" value="Toll_tir_struct_dom_sf"/>
</dbReference>
<dbReference type="SMART" id="SM00255">
    <property type="entry name" value="TIR"/>
    <property type="match status" value="1"/>
</dbReference>
<evidence type="ECO:0000313" key="4">
    <source>
        <dbReference type="Proteomes" id="UP000464620"/>
    </source>
</evidence>
<dbReference type="PANTHER" id="PTHR32009">
    <property type="entry name" value="TMV RESISTANCE PROTEIN N-LIKE"/>
    <property type="match status" value="1"/>
</dbReference>
<accession>A0A6B9V439</accession>
<dbReference type="EMBL" id="CP031001">
    <property type="protein sequence ID" value="QHN76213.1"/>
    <property type="molecule type" value="Genomic_DNA"/>
</dbReference>
<dbReference type="SUPFAM" id="SSF52200">
    <property type="entry name" value="Toll/Interleukin receptor TIR domain"/>
    <property type="match status" value="1"/>
</dbReference>
<organism evidence="3 4">
    <name type="scientific">Arachis hypogaea</name>
    <name type="common">Peanut</name>
    <dbReference type="NCBI Taxonomy" id="3818"/>
    <lineage>
        <taxon>Eukaryota</taxon>
        <taxon>Viridiplantae</taxon>
        <taxon>Streptophyta</taxon>
        <taxon>Embryophyta</taxon>
        <taxon>Tracheophyta</taxon>
        <taxon>Spermatophyta</taxon>
        <taxon>Magnoliopsida</taxon>
        <taxon>eudicotyledons</taxon>
        <taxon>Gunneridae</taxon>
        <taxon>Pentapetalae</taxon>
        <taxon>rosids</taxon>
        <taxon>fabids</taxon>
        <taxon>Fabales</taxon>
        <taxon>Fabaceae</taxon>
        <taxon>Papilionoideae</taxon>
        <taxon>50 kb inversion clade</taxon>
        <taxon>dalbergioids sensu lato</taxon>
        <taxon>Dalbergieae</taxon>
        <taxon>Pterocarpus clade</taxon>
        <taxon>Arachis</taxon>
    </lineage>
</organism>
<dbReference type="Gene3D" id="3.40.50.10140">
    <property type="entry name" value="Toll/interleukin-1 receptor homology (TIR) domain"/>
    <property type="match status" value="1"/>
</dbReference>
<dbReference type="Proteomes" id="UP000464620">
    <property type="component" value="Chromosome B09"/>
</dbReference>
<keyword evidence="1" id="KW-0520">NAD</keyword>
<dbReference type="AlphaFoldDB" id="A0A6B9V439"/>
<reference evidence="3 4" key="1">
    <citation type="submission" date="2020-01" db="EMBL/GenBank/DDBJ databases">
        <title>Genome sequence of Arachis hypogaea, cultivar Shitouqi.</title>
        <authorList>
            <person name="Zhuang W."/>
            <person name="Chen H."/>
            <person name="Varshney R."/>
            <person name="Wang D."/>
            <person name="Ming R."/>
        </authorList>
    </citation>
    <scope>NUCLEOTIDE SEQUENCE [LARGE SCALE GENOMIC DNA]</scope>
    <source>
        <tissue evidence="3">Young leaf</tissue>
    </source>
</reference>
<evidence type="ECO:0000259" key="2">
    <source>
        <dbReference type="PROSITE" id="PS50104"/>
    </source>
</evidence>
<name>A0A6B9V439_ARAHY</name>
<dbReference type="PANTHER" id="PTHR32009:SF159">
    <property type="entry name" value="TIR DOMAIN-CONTAINING PROTEIN"/>
    <property type="match status" value="1"/>
</dbReference>
<dbReference type="PROSITE" id="PS50104">
    <property type="entry name" value="TIR"/>
    <property type="match status" value="1"/>
</dbReference>
<evidence type="ECO:0000313" key="3">
    <source>
        <dbReference type="EMBL" id="QHN76213.1"/>
    </source>
</evidence>
<feature type="domain" description="TIR" evidence="2">
    <location>
        <begin position="17"/>
        <end position="165"/>
    </location>
</feature>
<dbReference type="FunFam" id="3.40.50.10140:FF:000007">
    <property type="entry name" value="Disease resistance protein (TIR-NBS-LRR class)"/>
    <property type="match status" value="1"/>
</dbReference>
<proteinExistence type="predicted"/>
<dbReference type="GO" id="GO:0007165">
    <property type="term" value="P:signal transduction"/>
    <property type="evidence" value="ECO:0007669"/>
    <property type="project" value="InterPro"/>
</dbReference>
<evidence type="ECO:0000256" key="1">
    <source>
        <dbReference type="ARBA" id="ARBA00023027"/>
    </source>
</evidence>
<dbReference type="Pfam" id="PF01582">
    <property type="entry name" value="TIR"/>
    <property type="match status" value="1"/>
</dbReference>